<dbReference type="KEGG" id="pph:Ppha_2036"/>
<dbReference type="STRING" id="324925.Ppha_2036"/>
<dbReference type="RefSeq" id="WP_012508723.1">
    <property type="nucleotide sequence ID" value="NC_011060.1"/>
</dbReference>
<gene>
    <name evidence="1" type="ordered locus">Ppha_2036</name>
</gene>
<keyword evidence="2" id="KW-1185">Reference proteome</keyword>
<name>B4SCN9_PELPB</name>
<dbReference type="Proteomes" id="UP000002724">
    <property type="component" value="Chromosome"/>
</dbReference>
<sequence length="197" mass="22654">MPFLTEQKQKFDDLRVVLHEDNRTQLKRTANGGNTVLFVYPPAEEEEYIAKARELYPDGYFIDIAELFVKSIDLLGDEYNSVNGTDKERKALEGFKAFYRENSSTSFKVFTNEYPNCLFSLIVTEICQASRVEKTAFLIHTGALEGTGIENVNIMEHKTVMMQGIPLVIFYPASYMNNELLFLNHKQASNYRCHLVK</sequence>
<dbReference type="HOGENOM" id="CLU_1481382_0_0_10"/>
<protein>
    <submittedName>
        <fullName evidence="1">Uncharacterized protein</fullName>
    </submittedName>
</protein>
<dbReference type="EMBL" id="CP001110">
    <property type="protein sequence ID" value="ACF44244.1"/>
    <property type="molecule type" value="Genomic_DNA"/>
</dbReference>
<dbReference type="OrthoDB" id="6398046at2"/>
<reference evidence="1 2" key="1">
    <citation type="submission" date="2008-06" db="EMBL/GenBank/DDBJ databases">
        <title>Complete sequence of Pelodictyon phaeoclathratiforme BU-1.</title>
        <authorList>
            <consortium name="US DOE Joint Genome Institute"/>
            <person name="Lucas S."/>
            <person name="Copeland A."/>
            <person name="Lapidus A."/>
            <person name="Glavina del Rio T."/>
            <person name="Dalin E."/>
            <person name="Tice H."/>
            <person name="Bruce D."/>
            <person name="Goodwin L."/>
            <person name="Pitluck S."/>
            <person name="Schmutz J."/>
            <person name="Larimer F."/>
            <person name="Land M."/>
            <person name="Hauser L."/>
            <person name="Kyrpides N."/>
            <person name="Mikhailova N."/>
            <person name="Liu Z."/>
            <person name="Li T."/>
            <person name="Zhao F."/>
            <person name="Overmann J."/>
            <person name="Bryant D.A."/>
            <person name="Richardson P."/>
        </authorList>
    </citation>
    <scope>NUCLEOTIDE SEQUENCE [LARGE SCALE GENOMIC DNA]</scope>
    <source>
        <strain evidence="2">DSM 5477 / BU-1</strain>
    </source>
</reference>
<dbReference type="eggNOG" id="ENOG50341RW">
    <property type="taxonomic scope" value="Bacteria"/>
</dbReference>
<evidence type="ECO:0000313" key="1">
    <source>
        <dbReference type="EMBL" id="ACF44244.1"/>
    </source>
</evidence>
<proteinExistence type="predicted"/>
<evidence type="ECO:0000313" key="2">
    <source>
        <dbReference type="Proteomes" id="UP000002724"/>
    </source>
</evidence>
<dbReference type="AlphaFoldDB" id="B4SCN9"/>
<organism evidence="1 2">
    <name type="scientific">Pelodictyon phaeoclathratiforme (strain DSM 5477 / BU-1)</name>
    <dbReference type="NCBI Taxonomy" id="324925"/>
    <lineage>
        <taxon>Bacteria</taxon>
        <taxon>Pseudomonadati</taxon>
        <taxon>Chlorobiota</taxon>
        <taxon>Chlorobiia</taxon>
        <taxon>Chlorobiales</taxon>
        <taxon>Chlorobiaceae</taxon>
        <taxon>Chlorobium/Pelodictyon group</taxon>
        <taxon>Pelodictyon</taxon>
    </lineage>
</organism>
<accession>B4SCN9</accession>